<dbReference type="Pfam" id="PF03354">
    <property type="entry name" value="TerL_ATPase"/>
    <property type="match status" value="1"/>
</dbReference>
<sequence length="601" mass="68888">MLTMTARSCDYFDEAAGRFVCDFVERLPTTDTGKPFSLYEWQRSVIMDFYGSMETDEDTGERLRKYWYLYLEIPKKNGKSELAAALGIYHLFADGELNAEVYICAADKDNAGIVFSAAVYMLRTAPWTAKMLARGELKIKESQRTVEYRQRVRTGNGGYKWITVGKMIVLSSEAFSKHGYKPSCVIFDELHAQPNRELWDVMTFGAGSGRKQPVWIVLTTAGDDPDRKSIGWEIHQQAVAIRDARQLRRIREEGGNVRQVLSLRHVEDEDLAAAEEDLLEQDMPNWMPVLYGLTAIFGDDPDDLDQIDIWDENLWYLCNPSLGKHLKLRTLRLEARSAKLKEADEKLFRWLRLNQWISTKSVSWISLALYDKCQWGPSKKAEREEFLKQLRGKICYGGVDLSTSRDMTAFVLLFPPQPGLDTAVLLPTIWRPGGTVLEAEKRDHVPYRDWARAGFLRLCDGDTIDYDDVENTIKEAAEIYDLKQVGFDPYLSRTITQRLTPHVNVIEIPQDLKNMSPAMKETDTLMANHQLLHVHNTCFRWTFGNVRCYEDCNGNIRPQKHRSIGRIDPTVASIIVVAVWMIVRNQPEDLADVIESGKFSM</sequence>
<dbReference type="Pfam" id="PF20441">
    <property type="entry name" value="TerL_nuclease"/>
    <property type="match status" value="1"/>
</dbReference>
<evidence type="ECO:0000259" key="2">
    <source>
        <dbReference type="Pfam" id="PF20441"/>
    </source>
</evidence>
<dbReference type="InterPro" id="IPR005021">
    <property type="entry name" value="Terminase_largesu-like"/>
</dbReference>
<accession>A0A8S5SJ79</accession>
<proteinExistence type="predicted"/>
<dbReference type="InterPro" id="IPR046461">
    <property type="entry name" value="TerL_ATPase"/>
</dbReference>
<dbReference type="InterPro" id="IPR046462">
    <property type="entry name" value="TerL_nuclease"/>
</dbReference>
<dbReference type="PANTHER" id="PTHR41287:SF1">
    <property type="entry name" value="PROTEIN YMFN"/>
    <property type="match status" value="1"/>
</dbReference>
<dbReference type="EMBL" id="BK032608">
    <property type="protein sequence ID" value="DAF51014.1"/>
    <property type="molecule type" value="Genomic_DNA"/>
</dbReference>
<feature type="domain" description="Terminase large subunit-like ATPase" evidence="1">
    <location>
        <begin position="62"/>
        <end position="224"/>
    </location>
</feature>
<evidence type="ECO:0000313" key="3">
    <source>
        <dbReference type="EMBL" id="DAF51014.1"/>
    </source>
</evidence>
<dbReference type="GO" id="GO:0004519">
    <property type="term" value="F:endonuclease activity"/>
    <property type="evidence" value="ECO:0007669"/>
    <property type="project" value="InterPro"/>
</dbReference>
<reference evidence="3" key="1">
    <citation type="journal article" date="2021" name="Proc. Natl. Acad. Sci. U.S.A.">
        <title>A Catalog of Tens of Thousands of Viruses from Human Metagenomes Reveals Hidden Associations with Chronic Diseases.</title>
        <authorList>
            <person name="Tisza M.J."/>
            <person name="Buck C.B."/>
        </authorList>
    </citation>
    <scope>NUCLEOTIDE SEQUENCE</scope>
    <source>
        <strain evidence="3">CtFIm6</strain>
    </source>
</reference>
<organism evidence="3">
    <name type="scientific">Siphoviridae sp. ctFIm6</name>
    <dbReference type="NCBI Taxonomy" id="2827818"/>
    <lineage>
        <taxon>Viruses</taxon>
        <taxon>Duplodnaviria</taxon>
        <taxon>Heunggongvirae</taxon>
        <taxon>Uroviricota</taxon>
        <taxon>Caudoviricetes</taxon>
    </lineage>
</organism>
<dbReference type="Gene3D" id="3.40.50.300">
    <property type="entry name" value="P-loop containing nucleotide triphosphate hydrolases"/>
    <property type="match status" value="1"/>
</dbReference>
<dbReference type="PANTHER" id="PTHR41287">
    <property type="match status" value="1"/>
</dbReference>
<protein>
    <submittedName>
        <fullName evidence="3">Large Terminase</fullName>
    </submittedName>
</protein>
<name>A0A8S5SJ79_9CAUD</name>
<dbReference type="InterPro" id="IPR027417">
    <property type="entry name" value="P-loop_NTPase"/>
</dbReference>
<evidence type="ECO:0000259" key="1">
    <source>
        <dbReference type="Pfam" id="PF03354"/>
    </source>
</evidence>
<feature type="domain" description="Terminase large subunit-like endonuclease" evidence="2">
    <location>
        <begin position="305"/>
        <end position="578"/>
    </location>
</feature>